<dbReference type="HOGENOM" id="CLU_1695405_0_0_1"/>
<comment type="caution">
    <text evidence="2">The sequence shown here is derived from an EMBL/GenBank/DDBJ whole genome shotgun (WGS) entry which is preliminary data.</text>
</comment>
<sequence>MLLTFLSACYWGDSEWMETRAAKRGIVGFTYGVSFLFMVVPVVYATPNFAVSSIVLGFIEPVVIARAQTMVAKASDDTNHQAAMSANVLSAAGTVASTIVHMKTINNPTTFLTTIMHVAILPTSSSMAMKTSVLTNSGTPTTLWSIYEEGVSVSA</sequence>
<feature type="transmembrane region" description="Helical" evidence="1">
    <location>
        <begin position="26"/>
        <end position="44"/>
    </location>
</feature>
<dbReference type="EMBL" id="AQGS01000631">
    <property type="protein sequence ID" value="EPS37578.1"/>
    <property type="molecule type" value="Genomic_DNA"/>
</dbReference>
<evidence type="ECO:0000313" key="2">
    <source>
        <dbReference type="EMBL" id="EPS37578.1"/>
    </source>
</evidence>
<evidence type="ECO:0000313" key="3">
    <source>
        <dbReference type="Proteomes" id="UP000015100"/>
    </source>
</evidence>
<gene>
    <name evidence="2" type="ORF">H072_8724</name>
</gene>
<dbReference type="AlphaFoldDB" id="S8BE88"/>
<keyword evidence="3" id="KW-1185">Reference proteome</keyword>
<name>S8BE88_DACHA</name>
<protein>
    <submittedName>
        <fullName evidence="2">Uncharacterized protein</fullName>
    </submittedName>
</protein>
<organism evidence="2 3">
    <name type="scientific">Dactylellina haptotyla (strain CBS 200.50)</name>
    <name type="common">Nematode-trapping fungus</name>
    <name type="synonym">Monacrosporium haptotylum</name>
    <dbReference type="NCBI Taxonomy" id="1284197"/>
    <lineage>
        <taxon>Eukaryota</taxon>
        <taxon>Fungi</taxon>
        <taxon>Dikarya</taxon>
        <taxon>Ascomycota</taxon>
        <taxon>Pezizomycotina</taxon>
        <taxon>Orbiliomycetes</taxon>
        <taxon>Orbiliales</taxon>
        <taxon>Orbiliaceae</taxon>
        <taxon>Dactylellina</taxon>
    </lineage>
</organism>
<keyword evidence="1" id="KW-0472">Membrane</keyword>
<reference evidence="3" key="2">
    <citation type="submission" date="2013-04" db="EMBL/GenBank/DDBJ databases">
        <title>Genomic mechanisms accounting for the adaptation to parasitism in nematode-trapping fungi.</title>
        <authorList>
            <person name="Ahren D.G."/>
        </authorList>
    </citation>
    <scope>NUCLEOTIDE SEQUENCE [LARGE SCALE GENOMIC DNA]</scope>
    <source>
        <strain evidence="3">CBS 200.50</strain>
    </source>
</reference>
<evidence type="ECO:0000256" key="1">
    <source>
        <dbReference type="SAM" id="Phobius"/>
    </source>
</evidence>
<proteinExistence type="predicted"/>
<keyword evidence="1" id="KW-0812">Transmembrane</keyword>
<keyword evidence="1" id="KW-1133">Transmembrane helix</keyword>
<dbReference type="Proteomes" id="UP000015100">
    <property type="component" value="Unassembled WGS sequence"/>
</dbReference>
<accession>S8BE88</accession>
<reference evidence="2 3" key="1">
    <citation type="journal article" date="2013" name="PLoS Genet.">
        <title>Genomic mechanisms accounting for the adaptation to parasitism in nematode-trapping fungi.</title>
        <authorList>
            <person name="Meerupati T."/>
            <person name="Andersson K.M."/>
            <person name="Friman E."/>
            <person name="Kumar D."/>
            <person name="Tunlid A."/>
            <person name="Ahren D."/>
        </authorList>
    </citation>
    <scope>NUCLEOTIDE SEQUENCE [LARGE SCALE GENOMIC DNA]</scope>
    <source>
        <strain evidence="2 3">CBS 200.50</strain>
    </source>
</reference>